<name>A0A6M3M749_9ZZZZ</name>
<dbReference type="AlphaFoldDB" id="A0A6M3M749"/>
<dbReference type="EMBL" id="MT143705">
    <property type="protein sequence ID" value="QJB01146.1"/>
    <property type="molecule type" value="Genomic_DNA"/>
</dbReference>
<reference evidence="2" key="1">
    <citation type="submission" date="2020-03" db="EMBL/GenBank/DDBJ databases">
        <title>The deep terrestrial virosphere.</title>
        <authorList>
            <person name="Holmfeldt K."/>
            <person name="Nilsson E."/>
            <person name="Simone D."/>
            <person name="Lopez-Fernandez M."/>
            <person name="Wu X."/>
            <person name="de Brujin I."/>
            <person name="Lundin D."/>
            <person name="Andersson A."/>
            <person name="Bertilsson S."/>
            <person name="Dopson M."/>
        </authorList>
    </citation>
    <scope>NUCLEOTIDE SEQUENCE</scope>
    <source>
        <strain evidence="2">MM171A00145</strain>
    </source>
</reference>
<protein>
    <submittedName>
        <fullName evidence="2">Uncharacterized protein</fullName>
    </submittedName>
</protein>
<proteinExistence type="predicted"/>
<evidence type="ECO:0000313" key="2">
    <source>
        <dbReference type="EMBL" id="QJB01146.1"/>
    </source>
</evidence>
<accession>A0A6M3M749</accession>
<feature type="region of interest" description="Disordered" evidence="1">
    <location>
        <begin position="55"/>
        <end position="75"/>
    </location>
</feature>
<evidence type="ECO:0000256" key="1">
    <source>
        <dbReference type="SAM" id="MobiDB-lite"/>
    </source>
</evidence>
<organism evidence="2">
    <name type="scientific">viral metagenome</name>
    <dbReference type="NCBI Taxonomy" id="1070528"/>
    <lineage>
        <taxon>unclassified sequences</taxon>
        <taxon>metagenomes</taxon>
        <taxon>organismal metagenomes</taxon>
    </lineage>
</organism>
<sequence length="75" mass="8147">MSERKICPVMTAGVWAFPGHNSGPHYCDGSRCAWWVAGTPYTVTYEDGEAEYYDPGTCARNPSGEPYPDPAGEGE</sequence>
<gene>
    <name evidence="2" type="ORF">MM171A00145_0083</name>
</gene>